<dbReference type="Gene3D" id="3.30.530.20">
    <property type="match status" value="1"/>
</dbReference>
<dbReference type="InterPro" id="IPR013538">
    <property type="entry name" value="ASHA1/2-like_C"/>
</dbReference>
<dbReference type="Pfam" id="PF08327">
    <property type="entry name" value="AHSA1"/>
    <property type="match status" value="1"/>
</dbReference>
<comment type="caution">
    <text evidence="3">The sequence shown here is derived from an EMBL/GenBank/DDBJ whole genome shotgun (WGS) entry which is preliminary data.</text>
</comment>
<evidence type="ECO:0000313" key="3">
    <source>
        <dbReference type="EMBL" id="NOT34630.1"/>
    </source>
</evidence>
<comment type="similarity">
    <text evidence="1">Belongs to the AHA1 family.</text>
</comment>
<sequence length="140" mass="16180">MIRKSVVLPCSPARAFDLWTQAISDWWPLERRHTNDPNSEIFVLETGRFYERARDGQEVELGRVRSWRRAEGLDLDFYPGTDVEHPTRVTVTFAAEGEATRVTVEHRPTAESEGLWDRRSPRYAESWDQVLHSLLGASKP</sequence>
<gene>
    <name evidence="3" type="ORF">HOP12_10745</name>
</gene>
<name>A0A849STB9_UNCEI</name>
<proteinExistence type="inferred from homology"/>
<reference evidence="3 4" key="1">
    <citation type="submission" date="2020-04" db="EMBL/GenBank/DDBJ databases">
        <title>Metagenomic profiling of ammonia- and methane-oxidizing microorganisms in a Dutch drinking water treatment plant.</title>
        <authorList>
            <person name="Poghosyan L."/>
            <person name="Leucker S."/>
        </authorList>
    </citation>
    <scope>NUCLEOTIDE SEQUENCE [LARGE SCALE GENOMIC DNA]</scope>
    <source>
        <strain evidence="3">S-RSF-IL-03</strain>
    </source>
</reference>
<feature type="domain" description="Activator of Hsp90 ATPase homologue 1/2-like C-terminal" evidence="2">
    <location>
        <begin position="10"/>
        <end position="134"/>
    </location>
</feature>
<evidence type="ECO:0000259" key="2">
    <source>
        <dbReference type="Pfam" id="PF08327"/>
    </source>
</evidence>
<dbReference type="EMBL" id="JABFRW010000135">
    <property type="protein sequence ID" value="NOT34630.1"/>
    <property type="molecule type" value="Genomic_DNA"/>
</dbReference>
<evidence type="ECO:0000313" key="4">
    <source>
        <dbReference type="Proteomes" id="UP000580839"/>
    </source>
</evidence>
<organism evidence="3 4">
    <name type="scientific">Eiseniibacteriota bacterium</name>
    <dbReference type="NCBI Taxonomy" id="2212470"/>
    <lineage>
        <taxon>Bacteria</taxon>
        <taxon>Candidatus Eiseniibacteriota</taxon>
    </lineage>
</organism>
<dbReference type="SUPFAM" id="SSF55961">
    <property type="entry name" value="Bet v1-like"/>
    <property type="match status" value="1"/>
</dbReference>
<dbReference type="Proteomes" id="UP000580839">
    <property type="component" value="Unassembled WGS sequence"/>
</dbReference>
<dbReference type="InterPro" id="IPR023393">
    <property type="entry name" value="START-like_dom_sf"/>
</dbReference>
<evidence type="ECO:0000256" key="1">
    <source>
        <dbReference type="ARBA" id="ARBA00006817"/>
    </source>
</evidence>
<dbReference type="AlphaFoldDB" id="A0A849STB9"/>
<accession>A0A849STB9</accession>
<protein>
    <submittedName>
        <fullName evidence="3">ATPase</fullName>
    </submittedName>
</protein>